<protein>
    <recommendedName>
        <fullName evidence="3">Glycosyl hydrolase</fullName>
    </recommendedName>
</protein>
<gene>
    <name evidence="1" type="ORF">SFMTTN_1559</name>
</gene>
<evidence type="ECO:0000313" key="2">
    <source>
        <dbReference type="Proteomes" id="UP000286806"/>
    </source>
</evidence>
<dbReference type="Proteomes" id="UP000286806">
    <property type="component" value="Unassembled WGS sequence"/>
</dbReference>
<evidence type="ECO:0008006" key="3">
    <source>
        <dbReference type="Google" id="ProtNLM"/>
    </source>
</evidence>
<proteinExistence type="predicted"/>
<dbReference type="RefSeq" id="WP_223247738.1">
    <property type="nucleotide sequence ID" value="NZ_BGOW01000014.1"/>
</dbReference>
<comment type="caution">
    <text evidence="1">The sequence shown here is derived from an EMBL/GenBank/DDBJ whole genome shotgun (WGS) entry which is preliminary data.</text>
</comment>
<evidence type="ECO:0000313" key="1">
    <source>
        <dbReference type="EMBL" id="GBL45748.1"/>
    </source>
</evidence>
<reference evidence="1 2" key="1">
    <citation type="journal article" date="2019" name="Front. Microbiol.">
        <title>Genomes of Neutrophilic Sulfur-Oxidizing Chemolithoautotrophs Representing 9 Proteobacterial Species From 8 Genera.</title>
        <authorList>
            <person name="Watanabe T."/>
            <person name="Kojima H."/>
            <person name="Umezawa K."/>
            <person name="Hori C."/>
            <person name="Takasuka T.E."/>
            <person name="Kato Y."/>
            <person name="Fukui M."/>
        </authorList>
    </citation>
    <scope>NUCLEOTIDE SEQUENCE [LARGE SCALE GENOMIC DNA]</scope>
    <source>
        <strain evidence="1 2">TTN</strain>
    </source>
</reference>
<keyword evidence="2" id="KW-1185">Reference proteome</keyword>
<organism evidence="1 2">
    <name type="scientific">Sulfuriferula multivorans</name>
    <dbReference type="NCBI Taxonomy" id="1559896"/>
    <lineage>
        <taxon>Bacteria</taxon>
        <taxon>Pseudomonadati</taxon>
        <taxon>Pseudomonadota</taxon>
        <taxon>Betaproteobacteria</taxon>
        <taxon>Nitrosomonadales</taxon>
        <taxon>Sulfuricellaceae</taxon>
        <taxon>Sulfuriferula</taxon>
    </lineage>
</organism>
<sequence>MVALLWLLPLAWALVLVLYARPLLALWHEPAWRYPVLVIESDDWGAGMLSQAAALDALRALLGRHSDHTGRHPVMTLGVVLAIADTEAIRAAGGREYVSIALDDARLAPVLAALRAGIADGVFVPQLHGMEHYWPPAVMAASQTDWRVAAWLAGEALPRTEDLPSPLQSRWAAAAVLPSLPLSTPEIIEAAATETATFQRIFGIAAQVAVPTTFVWNDEVERAWAAHGVRCIVTPGTRHEYRDAQGHPAGDGRYILNGERGRNDVRYVVRDQYFEPAFGHRAEQGLAALARQTACARPTLLETHRFNFIGEPADVAFHELERLLNAACVAYPALRFLSTQEIAEAMARQDMQLIETRLHPRLRAWLARTQTLPHFAKLARLTGLVLPLWLLGKWAA</sequence>
<accession>A0A401JDJ9</accession>
<name>A0A401JDJ9_9PROT</name>
<dbReference type="AlphaFoldDB" id="A0A401JDJ9"/>
<dbReference type="EMBL" id="BGOW01000014">
    <property type="protein sequence ID" value="GBL45748.1"/>
    <property type="molecule type" value="Genomic_DNA"/>
</dbReference>